<sequence>MAWLLASISELVGHVVRCTSSRQVRLTLEQLATENSRARLLQLRFQPQPVKKGSMSIDDYVLKMRSIVDNLNATGQVISNDDLVLCILGGLGSEYDPVVVNLTSRK</sequence>
<evidence type="ECO:0000313" key="2">
    <source>
        <dbReference type="Proteomes" id="UP000030645"/>
    </source>
</evidence>
<name>W9RHN7_9ROSA</name>
<evidence type="ECO:0008006" key="3">
    <source>
        <dbReference type="Google" id="ProtNLM"/>
    </source>
</evidence>
<gene>
    <name evidence="1" type="ORF">L484_018615</name>
</gene>
<proteinExistence type="predicted"/>
<dbReference type="PANTHER" id="PTHR47481:SF22">
    <property type="entry name" value="RETROTRANSPOSON GAG DOMAIN-CONTAINING PROTEIN"/>
    <property type="match status" value="1"/>
</dbReference>
<evidence type="ECO:0000313" key="1">
    <source>
        <dbReference type="EMBL" id="EXB74907.1"/>
    </source>
</evidence>
<accession>W9RHN7</accession>
<reference evidence="2" key="1">
    <citation type="submission" date="2013-01" db="EMBL/GenBank/DDBJ databases">
        <title>Draft Genome Sequence of a Mulberry Tree, Morus notabilis C.K. Schneid.</title>
        <authorList>
            <person name="He N."/>
            <person name="Zhao S."/>
        </authorList>
    </citation>
    <scope>NUCLEOTIDE SEQUENCE</scope>
</reference>
<dbReference type="EMBL" id="KE344662">
    <property type="protein sequence ID" value="EXB74907.1"/>
    <property type="molecule type" value="Genomic_DNA"/>
</dbReference>
<dbReference type="AlphaFoldDB" id="W9RHN7"/>
<organism evidence="1 2">
    <name type="scientific">Morus notabilis</name>
    <dbReference type="NCBI Taxonomy" id="981085"/>
    <lineage>
        <taxon>Eukaryota</taxon>
        <taxon>Viridiplantae</taxon>
        <taxon>Streptophyta</taxon>
        <taxon>Embryophyta</taxon>
        <taxon>Tracheophyta</taxon>
        <taxon>Spermatophyta</taxon>
        <taxon>Magnoliopsida</taxon>
        <taxon>eudicotyledons</taxon>
        <taxon>Gunneridae</taxon>
        <taxon>Pentapetalae</taxon>
        <taxon>rosids</taxon>
        <taxon>fabids</taxon>
        <taxon>Rosales</taxon>
        <taxon>Moraceae</taxon>
        <taxon>Moreae</taxon>
        <taxon>Morus</taxon>
    </lineage>
</organism>
<protein>
    <recommendedName>
        <fullName evidence="3">Retrovirus-related Pol polyprotein from transposon TNT 1-94</fullName>
    </recommendedName>
</protein>
<dbReference type="PANTHER" id="PTHR47481">
    <property type="match status" value="1"/>
</dbReference>
<dbReference type="Proteomes" id="UP000030645">
    <property type="component" value="Unassembled WGS sequence"/>
</dbReference>
<keyword evidence="2" id="KW-1185">Reference proteome</keyword>
<dbReference type="Pfam" id="PF14223">
    <property type="entry name" value="Retrotran_gag_2"/>
    <property type="match status" value="1"/>
</dbReference>
<dbReference type="eggNOG" id="KOG0017">
    <property type="taxonomic scope" value="Eukaryota"/>
</dbReference>